<feature type="chain" id="PRO_5004767218" description="Helix-hairpin-helix DNA-binding motif class 1 domain-containing protein" evidence="1">
    <location>
        <begin position="22"/>
        <end position="85"/>
    </location>
</feature>
<keyword evidence="4" id="KW-1185">Reference proteome</keyword>
<feature type="domain" description="Helix-hairpin-helix DNA-binding motif class 1" evidence="2">
    <location>
        <begin position="31"/>
        <end position="50"/>
    </location>
</feature>
<dbReference type="InterPro" id="IPR010994">
    <property type="entry name" value="RuvA_2-like"/>
</dbReference>
<dbReference type="SMART" id="SM00278">
    <property type="entry name" value="HhH1"/>
    <property type="match status" value="2"/>
</dbReference>
<dbReference type="NCBIfam" id="TIGR00426">
    <property type="entry name" value="competence protein ComEA helix-hairpin-helix repeat region"/>
    <property type="match status" value="1"/>
</dbReference>
<dbReference type="AlphaFoldDB" id="V8C5Y3"/>
<name>V8C5Y3_9HELI</name>
<evidence type="ECO:0000256" key="1">
    <source>
        <dbReference type="SAM" id="SignalP"/>
    </source>
</evidence>
<dbReference type="InterPro" id="IPR003583">
    <property type="entry name" value="Hlx-hairpin-Hlx_DNA-bd_motif"/>
</dbReference>
<dbReference type="SUPFAM" id="SSF47781">
    <property type="entry name" value="RuvA domain 2-like"/>
    <property type="match status" value="1"/>
</dbReference>
<dbReference type="PANTHER" id="PTHR21180">
    <property type="entry name" value="ENDONUCLEASE/EXONUCLEASE/PHOSPHATASE FAMILY DOMAIN-CONTAINING PROTEIN 1"/>
    <property type="match status" value="1"/>
</dbReference>
<keyword evidence="1" id="KW-0732">Signal</keyword>
<dbReference type="GO" id="GO:0006281">
    <property type="term" value="P:DNA repair"/>
    <property type="evidence" value="ECO:0007669"/>
    <property type="project" value="InterPro"/>
</dbReference>
<dbReference type="InterPro" id="IPR004509">
    <property type="entry name" value="Competence_ComEA_HhH"/>
</dbReference>
<evidence type="ECO:0000313" key="4">
    <source>
        <dbReference type="Proteomes" id="UP000018731"/>
    </source>
</evidence>
<reference evidence="3 4" key="1">
    <citation type="journal article" date="2014" name="Genome Announc.">
        <title>Draft genome sequences of six enterohepatic helicobacter species isolated from humans and one from rhesus macaques.</title>
        <authorList>
            <person name="Shen Z."/>
            <person name="Sheh A."/>
            <person name="Young S.K."/>
            <person name="Abouelliel A."/>
            <person name="Ward D.V."/>
            <person name="Earl A.M."/>
            <person name="Fox J.G."/>
        </authorList>
    </citation>
    <scope>NUCLEOTIDE SEQUENCE [LARGE SCALE GENOMIC DNA]</scope>
    <source>
        <strain evidence="3 4">MIT 99-5501</strain>
    </source>
</reference>
<gene>
    <name evidence="3" type="ORF">HMPREF2086_01578</name>
</gene>
<dbReference type="Proteomes" id="UP000018731">
    <property type="component" value="Unassembled WGS sequence"/>
</dbReference>
<dbReference type="eggNOG" id="COG1555">
    <property type="taxonomic scope" value="Bacteria"/>
</dbReference>
<evidence type="ECO:0000259" key="2">
    <source>
        <dbReference type="SMART" id="SM00278"/>
    </source>
</evidence>
<sequence length="85" mass="9666">MKKLLVAFLLPLFVFANFALAAINLNTATKKELMTLQGIGDKKADEIIKYRTKTPFKKIEELKNIKGIGAKLFEKIKDKIEVKQN</sequence>
<dbReference type="GO" id="GO:0003677">
    <property type="term" value="F:DNA binding"/>
    <property type="evidence" value="ECO:0007669"/>
    <property type="project" value="InterPro"/>
</dbReference>
<accession>V8C5Y3</accession>
<dbReference type="PANTHER" id="PTHR21180:SF32">
    <property type="entry name" value="ENDONUCLEASE_EXONUCLEASE_PHOSPHATASE FAMILY DOMAIN-CONTAINING PROTEIN 1"/>
    <property type="match status" value="1"/>
</dbReference>
<dbReference type="HOGENOM" id="CLU_052011_4_2_7"/>
<dbReference type="PATRIC" id="fig|1357400.3.peg.2121"/>
<dbReference type="Pfam" id="PF12836">
    <property type="entry name" value="HHH_3"/>
    <property type="match status" value="1"/>
</dbReference>
<evidence type="ECO:0000313" key="3">
    <source>
        <dbReference type="EMBL" id="ETD22779.1"/>
    </source>
</evidence>
<protein>
    <recommendedName>
        <fullName evidence="2">Helix-hairpin-helix DNA-binding motif class 1 domain-containing protein</fullName>
    </recommendedName>
</protein>
<feature type="domain" description="Helix-hairpin-helix DNA-binding motif class 1" evidence="2">
    <location>
        <begin position="60"/>
        <end position="79"/>
    </location>
</feature>
<dbReference type="RefSeq" id="WP_023928313.1">
    <property type="nucleotide sequence ID" value="NZ_KI669455.1"/>
</dbReference>
<dbReference type="STRING" id="1357400.HMPREF2086_01578"/>
<dbReference type="EMBL" id="AZJI01000007">
    <property type="protein sequence ID" value="ETD22779.1"/>
    <property type="molecule type" value="Genomic_DNA"/>
</dbReference>
<dbReference type="InterPro" id="IPR051675">
    <property type="entry name" value="Endo/Exo/Phosphatase_dom_1"/>
</dbReference>
<proteinExistence type="predicted"/>
<feature type="signal peptide" evidence="1">
    <location>
        <begin position="1"/>
        <end position="21"/>
    </location>
</feature>
<comment type="caution">
    <text evidence="3">The sequence shown here is derived from an EMBL/GenBank/DDBJ whole genome shotgun (WGS) entry which is preliminary data.</text>
</comment>
<organism evidence="3 4">
    <name type="scientific">Helicobacter macacae MIT 99-5501</name>
    <dbReference type="NCBI Taxonomy" id="1357400"/>
    <lineage>
        <taxon>Bacteria</taxon>
        <taxon>Pseudomonadati</taxon>
        <taxon>Campylobacterota</taxon>
        <taxon>Epsilonproteobacteria</taxon>
        <taxon>Campylobacterales</taxon>
        <taxon>Helicobacteraceae</taxon>
        <taxon>Helicobacter</taxon>
    </lineage>
</organism>
<dbReference type="Gene3D" id="1.10.150.320">
    <property type="entry name" value="Photosystem II 12 kDa extrinsic protein"/>
    <property type="match status" value="1"/>
</dbReference>
<dbReference type="OrthoDB" id="5373215at2"/>